<dbReference type="Proteomes" id="UP000887565">
    <property type="component" value="Unplaced"/>
</dbReference>
<feature type="region of interest" description="Disordered" evidence="1">
    <location>
        <begin position="171"/>
        <end position="193"/>
    </location>
</feature>
<evidence type="ECO:0000313" key="3">
    <source>
        <dbReference type="WBParaSite" id="nRc.2.0.1.t02908-RA"/>
    </source>
</evidence>
<sequence length="370" mass="41176">MNSKRSALDDQITLPLVQTSDYSAMDNYQTLKPNRRSASFAYDVIDLPEANPIEGNKSLNSLEREGTIKMEVPVQKWKKKSQTRLYIKQFPGLGAYNGKHVDGLRDVTVTDFLNIRMFGYAPRKKHSWPHKRFKKCEISLENEETNIGSVPKSASYQKLPTSSSREFYRAMRHDSSASHSQSTSPRNLSATSGHATATLDIKTPTPVPPAPPPNQFYEVSNDFMRVAGFVHPLARLLAGRRQLEQNVAVASNASATPTMTTAAAAAAAAFKSNNQRWSSATKQESQERQSTSGGCVDTAYKLLEENADVVRRISGTLSLESSTRLNVSSCWRSVPFGSVEKKKVKPYSEVKNLRIFVADNRRQSAILRNK</sequence>
<protein>
    <submittedName>
        <fullName evidence="3">Uncharacterized protein</fullName>
    </submittedName>
</protein>
<organism evidence="2 3">
    <name type="scientific">Romanomermis culicivorax</name>
    <name type="common">Nematode worm</name>
    <dbReference type="NCBI Taxonomy" id="13658"/>
    <lineage>
        <taxon>Eukaryota</taxon>
        <taxon>Metazoa</taxon>
        <taxon>Ecdysozoa</taxon>
        <taxon>Nematoda</taxon>
        <taxon>Enoplea</taxon>
        <taxon>Dorylaimia</taxon>
        <taxon>Mermithida</taxon>
        <taxon>Mermithoidea</taxon>
        <taxon>Mermithidae</taxon>
        <taxon>Romanomermis</taxon>
    </lineage>
</organism>
<reference evidence="3" key="1">
    <citation type="submission" date="2022-11" db="UniProtKB">
        <authorList>
            <consortium name="WormBaseParasite"/>
        </authorList>
    </citation>
    <scope>IDENTIFICATION</scope>
</reference>
<keyword evidence="2" id="KW-1185">Reference proteome</keyword>
<proteinExistence type="predicted"/>
<accession>A0A915HLR3</accession>
<dbReference type="WBParaSite" id="nRc.2.0.1.t02908-RA">
    <property type="protein sequence ID" value="nRc.2.0.1.t02908-RA"/>
    <property type="gene ID" value="nRc.2.0.1.g02908"/>
</dbReference>
<evidence type="ECO:0000313" key="2">
    <source>
        <dbReference type="Proteomes" id="UP000887565"/>
    </source>
</evidence>
<evidence type="ECO:0000256" key="1">
    <source>
        <dbReference type="SAM" id="MobiDB-lite"/>
    </source>
</evidence>
<name>A0A915HLR3_ROMCU</name>
<dbReference type="AlphaFoldDB" id="A0A915HLR3"/>